<dbReference type="GO" id="GO:0071013">
    <property type="term" value="C:catalytic step 2 spliceosome"/>
    <property type="evidence" value="ECO:0007669"/>
    <property type="project" value="TreeGrafter"/>
</dbReference>
<evidence type="ECO:0000313" key="14">
    <source>
        <dbReference type="Proteomes" id="UP000785679"/>
    </source>
</evidence>
<dbReference type="InterPro" id="IPR002130">
    <property type="entry name" value="Cyclophilin-type_PPIase_dom"/>
</dbReference>
<comment type="catalytic activity">
    <reaction evidence="2">
        <text>[protein]-peptidylproline (omega=180) = [protein]-peptidylproline (omega=0)</text>
        <dbReference type="Rhea" id="RHEA:16237"/>
        <dbReference type="Rhea" id="RHEA-COMP:10747"/>
        <dbReference type="Rhea" id="RHEA-COMP:10748"/>
        <dbReference type="ChEBI" id="CHEBI:83833"/>
        <dbReference type="ChEBI" id="CHEBI:83834"/>
        <dbReference type="EC" id="5.2.1.8"/>
    </reaction>
</comment>
<keyword evidence="10" id="KW-0539">Nucleus</keyword>
<comment type="catalytic activity">
    <reaction evidence="1">
        <text>S-ubiquitinyl-[E2 ubiquitin-conjugating enzyme]-L-cysteine + [acceptor protein]-L-lysine = [E2 ubiquitin-conjugating enzyme]-L-cysteine + N(6)-ubiquitinyl-[acceptor protein]-L-lysine.</text>
        <dbReference type="EC" id="2.3.2.27"/>
    </reaction>
</comment>
<evidence type="ECO:0000256" key="2">
    <source>
        <dbReference type="ARBA" id="ARBA00000971"/>
    </source>
</evidence>
<evidence type="ECO:0000259" key="12">
    <source>
        <dbReference type="PROSITE" id="PS51698"/>
    </source>
</evidence>
<dbReference type="EMBL" id="RRYP01008161">
    <property type="protein sequence ID" value="TNV79970.1"/>
    <property type="molecule type" value="Genomic_DNA"/>
</dbReference>
<reference evidence="13" key="1">
    <citation type="submission" date="2019-06" db="EMBL/GenBank/DDBJ databases">
        <authorList>
            <person name="Zheng W."/>
        </authorList>
    </citation>
    <scope>NUCLEOTIDE SEQUENCE</scope>
    <source>
        <strain evidence="13">QDHG01</strain>
    </source>
</reference>
<keyword evidence="14" id="KW-1185">Reference proteome</keyword>
<dbReference type="SMART" id="SM00504">
    <property type="entry name" value="Ubox"/>
    <property type="match status" value="1"/>
</dbReference>
<name>A0A8J8T304_HALGN</name>
<dbReference type="Gene3D" id="2.40.100.10">
    <property type="entry name" value="Cyclophilin-like"/>
    <property type="match status" value="1"/>
</dbReference>
<comment type="similarity">
    <text evidence="5">Belongs to the cyclophilin-type PPIase family. PPIL2 subfamily.</text>
</comment>
<dbReference type="AlphaFoldDB" id="A0A8J8T304"/>
<evidence type="ECO:0000256" key="9">
    <source>
        <dbReference type="ARBA" id="ARBA00023235"/>
    </source>
</evidence>
<dbReference type="PRINTS" id="PR00153">
    <property type="entry name" value="CSAPPISMRASE"/>
</dbReference>
<dbReference type="GO" id="GO:0003755">
    <property type="term" value="F:peptidyl-prolyl cis-trans isomerase activity"/>
    <property type="evidence" value="ECO:0007669"/>
    <property type="project" value="UniProtKB-KW"/>
</dbReference>
<evidence type="ECO:0000256" key="4">
    <source>
        <dbReference type="ARBA" id="ARBA00004123"/>
    </source>
</evidence>
<evidence type="ECO:0000259" key="11">
    <source>
        <dbReference type="PROSITE" id="PS50072"/>
    </source>
</evidence>
<dbReference type="Gene3D" id="3.30.40.10">
    <property type="entry name" value="Zinc/RING finger domain, C3HC4 (zinc finger)"/>
    <property type="match status" value="1"/>
</dbReference>
<dbReference type="CDD" id="cd16663">
    <property type="entry name" value="RING-Ubox_PPIL2"/>
    <property type="match status" value="1"/>
</dbReference>
<dbReference type="InterPro" id="IPR013083">
    <property type="entry name" value="Znf_RING/FYVE/PHD"/>
</dbReference>
<dbReference type="InterPro" id="IPR020892">
    <property type="entry name" value="Cyclophilin-type_PPIase_CS"/>
</dbReference>
<dbReference type="FunFam" id="2.40.100.10:FF:000014">
    <property type="entry name" value="Peptidyl-prolyl cis-trans isomerase cyp65"/>
    <property type="match status" value="1"/>
</dbReference>
<comment type="caution">
    <text evidence="13">The sequence shown here is derived from an EMBL/GenBank/DDBJ whole genome shotgun (WGS) entry which is preliminary data.</text>
</comment>
<keyword evidence="6" id="KW-0808">Transferase</keyword>
<dbReference type="PROSITE" id="PS00170">
    <property type="entry name" value="CSA_PPIASE_1"/>
    <property type="match status" value="1"/>
</dbReference>
<feature type="domain" description="U-box" evidence="12">
    <location>
        <begin position="39"/>
        <end position="116"/>
    </location>
</feature>
<evidence type="ECO:0000256" key="7">
    <source>
        <dbReference type="ARBA" id="ARBA00022786"/>
    </source>
</evidence>
<evidence type="ECO:0000256" key="8">
    <source>
        <dbReference type="ARBA" id="ARBA00023110"/>
    </source>
</evidence>
<dbReference type="PANTHER" id="PTHR45625:SF4">
    <property type="entry name" value="PEPTIDYLPROLYL ISOMERASE DOMAIN AND WD REPEAT-CONTAINING PROTEIN 1"/>
    <property type="match status" value="1"/>
</dbReference>
<dbReference type="InterPro" id="IPR026951">
    <property type="entry name" value="PPIL2_U-box_dom"/>
</dbReference>
<dbReference type="PROSITE" id="PS51698">
    <property type="entry name" value="U_BOX"/>
    <property type="match status" value="1"/>
</dbReference>
<evidence type="ECO:0000256" key="10">
    <source>
        <dbReference type="ARBA" id="ARBA00023242"/>
    </source>
</evidence>
<protein>
    <recommendedName>
        <fullName evidence="15">RING-type E3 ubiquitin transferase</fullName>
    </recommendedName>
</protein>
<keyword evidence="7" id="KW-0833">Ubl conjugation pathway</keyword>
<sequence>MGKKRHTQDKMWISNKELTMEWGGKTEEHLKAKGKEDYHKTPFNFCNLTMQPFEDPYCTVDPDNSAIVFDLLAIVPYIKKHHKNPITGEPLEQKDLVKLNYHKNEQGEYHCPITYKQFTGHSHIIAIRETGNVYSYSAYQQFNKEAQVFNDLLTNEKFDPKKVITVQDPKSPGRKTRYDHYKVQKEIEEGQQKKGASAARQDESLINQTFTGKRILESMTQLAAGKEESKHSTSDAQLKDLLTLLRDTSKAPSLDQLSSIPTTTFIAYLETKHHHKSHSANHTSSGLTCTVSAPVTNNALRSLSKQELRVQYLYHPVRSRQRKGRVTLLTNYGPIQVEIECDRVPKTGENFIELCENGYYKNVKFHRLIKGFMVQGGDPSGSGRGGESIYGEKFEDEFHAGLPHLGRGVLSMANSGTNTNGSQFFITFKSCSHLDAKHSVFGKVLPTSMPVLDIIENLAVDPKTDKPLEDIIIEDTIVTANPYREAIAEILTKEWNKQSQEAKIKENAHITFNSLSSSKKLVKNAEPTEIGKYMAKPALSFMSMLKK</sequence>
<feature type="domain" description="PPIase cyclophilin-type" evidence="11">
    <location>
        <begin position="330"/>
        <end position="478"/>
    </location>
</feature>
<dbReference type="InterPro" id="IPR044666">
    <property type="entry name" value="Cyclophilin_A-like"/>
</dbReference>
<gene>
    <name evidence="13" type="ORF">FGO68_gene2856</name>
</gene>
<comment type="function">
    <text evidence="3">May catalyze the cis-trans isomerization of proline imidic peptide bonds in oligopeptides thereby assisting the folding of proteins. May also function as a chaperone, playing a role in intracellular transport of proteins. May also have a protein ubiquitin ligase activity acting as an E3 ubiquitin protein ligase or as a ubiquitin-ubiquitin ligase promoting elongation of ubiquitin chains on proteins.</text>
</comment>
<dbReference type="InterPro" id="IPR003613">
    <property type="entry name" value="Ubox_domain"/>
</dbReference>
<dbReference type="Pfam" id="PF00160">
    <property type="entry name" value="Pro_isomerase"/>
    <property type="match status" value="1"/>
</dbReference>
<comment type="subcellular location">
    <subcellularLocation>
        <location evidence="4">Nucleus</location>
    </subcellularLocation>
</comment>
<evidence type="ECO:0000256" key="6">
    <source>
        <dbReference type="ARBA" id="ARBA00022679"/>
    </source>
</evidence>
<evidence type="ECO:0000256" key="5">
    <source>
        <dbReference type="ARBA" id="ARBA00007930"/>
    </source>
</evidence>
<dbReference type="Proteomes" id="UP000785679">
    <property type="component" value="Unassembled WGS sequence"/>
</dbReference>
<dbReference type="FunFam" id="3.30.40.10:FF:000079">
    <property type="entry name" value="Peptidyl-prolyl cis-trans isomerase 2"/>
    <property type="match status" value="1"/>
</dbReference>
<dbReference type="PROSITE" id="PS50072">
    <property type="entry name" value="CSA_PPIASE_2"/>
    <property type="match status" value="1"/>
</dbReference>
<evidence type="ECO:0000313" key="13">
    <source>
        <dbReference type="EMBL" id="TNV79970.1"/>
    </source>
</evidence>
<dbReference type="InterPro" id="IPR029000">
    <property type="entry name" value="Cyclophilin-like_dom_sf"/>
</dbReference>
<evidence type="ECO:0008006" key="15">
    <source>
        <dbReference type="Google" id="ProtNLM"/>
    </source>
</evidence>
<keyword evidence="8" id="KW-0697">Rotamase</keyword>
<keyword evidence="9" id="KW-0413">Isomerase</keyword>
<dbReference type="SUPFAM" id="SSF57850">
    <property type="entry name" value="RING/U-box"/>
    <property type="match status" value="1"/>
</dbReference>
<organism evidence="13 14">
    <name type="scientific">Halteria grandinella</name>
    <dbReference type="NCBI Taxonomy" id="5974"/>
    <lineage>
        <taxon>Eukaryota</taxon>
        <taxon>Sar</taxon>
        <taxon>Alveolata</taxon>
        <taxon>Ciliophora</taxon>
        <taxon>Intramacronucleata</taxon>
        <taxon>Spirotrichea</taxon>
        <taxon>Stichotrichia</taxon>
        <taxon>Sporadotrichida</taxon>
        <taxon>Halteriidae</taxon>
        <taxon>Halteria</taxon>
    </lineage>
</organism>
<accession>A0A8J8T304</accession>
<dbReference type="Pfam" id="PF04641">
    <property type="entry name" value="Rtf2"/>
    <property type="match status" value="1"/>
</dbReference>
<dbReference type="GO" id="GO:0016567">
    <property type="term" value="P:protein ubiquitination"/>
    <property type="evidence" value="ECO:0007669"/>
    <property type="project" value="InterPro"/>
</dbReference>
<dbReference type="SUPFAM" id="SSF50891">
    <property type="entry name" value="Cyclophilin-like"/>
    <property type="match status" value="1"/>
</dbReference>
<evidence type="ECO:0000256" key="1">
    <source>
        <dbReference type="ARBA" id="ARBA00000900"/>
    </source>
</evidence>
<dbReference type="GO" id="GO:0006457">
    <property type="term" value="P:protein folding"/>
    <property type="evidence" value="ECO:0007669"/>
    <property type="project" value="InterPro"/>
</dbReference>
<dbReference type="OrthoDB" id="271386at2759"/>
<proteinExistence type="inferred from homology"/>
<dbReference type="GO" id="GO:0061630">
    <property type="term" value="F:ubiquitin protein ligase activity"/>
    <property type="evidence" value="ECO:0007669"/>
    <property type="project" value="UniProtKB-EC"/>
</dbReference>
<evidence type="ECO:0000256" key="3">
    <source>
        <dbReference type="ARBA" id="ARBA00003697"/>
    </source>
</evidence>
<dbReference type="PANTHER" id="PTHR45625">
    <property type="entry name" value="PEPTIDYL-PROLYL CIS-TRANS ISOMERASE-RELATED"/>
    <property type="match status" value="1"/>
</dbReference>